<evidence type="ECO:0000313" key="2">
    <source>
        <dbReference type="EMBL" id="QIZ73911.1"/>
    </source>
</evidence>
<reference evidence="2 3" key="1">
    <citation type="submission" date="2020-04" db="EMBL/GenBank/DDBJ databases">
        <authorList>
            <person name="Basu S."/>
            <person name="Maruthanayagam V."/>
            <person name="Chakraborty S."/>
            <person name="Pramanik A."/>
            <person name="Mukherjee J."/>
            <person name="Brink B."/>
        </authorList>
    </citation>
    <scope>NUCLEOTIDE SEQUENCE [LARGE SCALE GENOMIC DNA]</scope>
    <source>
        <strain evidence="2 3">AP17</strain>
    </source>
</reference>
<evidence type="ECO:0000259" key="1">
    <source>
        <dbReference type="Pfam" id="PF02698"/>
    </source>
</evidence>
<dbReference type="PANTHER" id="PTHR30336">
    <property type="entry name" value="INNER MEMBRANE PROTEIN, PROBABLE PERMEASE"/>
    <property type="match status" value="1"/>
</dbReference>
<dbReference type="EMBL" id="CP051167">
    <property type="protein sequence ID" value="QIZ73911.1"/>
    <property type="molecule type" value="Genomic_DNA"/>
</dbReference>
<protein>
    <submittedName>
        <fullName evidence="2">YdcF family protein</fullName>
    </submittedName>
</protein>
<dbReference type="InterPro" id="IPR003848">
    <property type="entry name" value="DUF218"/>
</dbReference>
<dbReference type="CDD" id="cd06259">
    <property type="entry name" value="YdcF-like"/>
    <property type="match status" value="1"/>
</dbReference>
<keyword evidence="3" id="KW-1185">Reference proteome</keyword>
<sequence>MHRQKTWLLLAIALLAILLGYIPLRLAITQVRVSQPQAIFVLGGHYRRMTFAAEFWQSHRDLEIWLSGVTPKPSLQRVFAKANIPDRVIHYEQCATDTVTNFTCNVDRFARDKMWRVYLITSDYHMRRSRAIATFIFGSRGIIATPIVVSHQSPKPRESIWKVLRDCVRSILWLFTGRSGASLNPDLSREITIKS</sequence>
<dbReference type="KEGG" id="oxy:HCG48_23470"/>
<dbReference type="AlphaFoldDB" id="A0A6H1U4Z8"/>
<organism evidence="2 3">
    <name type="scientific">Oxynema aestuarii AP17</name>
    <dbReference type="NCBI Taxonomy" id="2064643"/>
    <lineage>
        <taxon>Bacteria</taxon>
        <taxon>Bacillati</taxon>
        <taxon>Cyanobacteriota</taxon>
        <taxon>Cyanophyceae</taxon>
        <taxon>Oscillatoriophycideae</taxon>
        <taxon>Oscillatoriales</taxon>
        <taxon>Oscillatoriaceae</taxon>
        <taxon>Oxynema</taxon>
        <taxon>Oxynema aestuarii</taxon>
    </lineage>
</organism>
<name>A0A6H1U4Z8_9CYAN</name>
<dbReference type="PANTHER" id="PTHR30336:SF20">
    <property type="entry name" value="DUF218 DOMAIN-CONTAINING PROTEIN"/>
    <property type="match status" value="1"/>
</dbReference>
<accession>A0A6H1U4Z8</accession>
<feature type="domain" description="DUF218" evidence="1">
    <location>
        <begin position="37"/>
        <end position="147"/>
    </location>
</feature>
<proteinExistence type="predicted"/>
<dbReference type="InterPro" id="IPR051599">
    <property type="entry name" value="Cell_Envelope_Assoc"/>
</dbReference>
<dbReference type="Proteomes" id="UP000500857">
    <property type="component" value="Chromosome"/>
</dbReference>
<dbReference type="Pfam" id="PF02698">
    <property type="entry name" value="DUF218"/>
    <property type="match status" value="1"/>
</dbReference>
<dbReference type="GO" id="GO:0005886">
    <property type="term" value="C:plasma membrane"/>
    <property type="evidence" value="ECO:0007669"/>
    <property type="project" value="TreeGrafter"/>
</dbReference>
<evidence type="ECO:0000313" key="3">
    <source>
        <dbReference type="Proteomes" id="UP000500857"/>
    </source>
</evidence>
<gene>
    <name evidence="2" type="ORF">HCG48_23470</name>
</gene>